<dbReference type="OrthoDB" id="7053590at2"/>
<dbReference type="EMBL" id="CP001807">
    <property type="protein sequence ID" value="ACY48411.1"/>
    <property type="molecule type" value="Genomic_DNA"/>
</dbReference>
<evidence type="ECO:0000313" key="1">
    <source>
        <dbReference type="EMBL" id="ACY48411.1"/>
    </source>
</evidence>
<dbReference type="AlphaFoldDB" id="D0MIV3"/>
<dbReference type="KEGG" id="rmr:Rmar_1524"/>
<reference evidence="1 2" key="1">
    <citation type="journal article" date="2009" name="Stand. Genomic Sci.">
        <title>Complete genome sequence of Rhodothermus marinus type strain (R-10).</title>
        <authorList>
            <person name="Nolan M."/>
            <person name="Tindall B.J."/>
            <person name="Pomrenke H."/>
            <person name="Lapidus A."/>
            <person name="Copeland A."/>
            <person name="Glavina Del Rio T."/>
            <person name="Lucas S."/>
            <person name="Chen F."/>
            <person name="Tice H."/>
            <person name="Cheng J.F."/>
            <person name="Saunders E."/>
            <person name="Han C."/>
            <person name="Bruce D."/>
            <person name="Goodwin L."/>
            <person name="Chain P."/>
            <person name="Pitluck S."/>
            <person name="Ovchinikova G."/>
            <person name="Pati A."/>
            <person name="Ivanova N."/>
            <person name="Mavromatis K."/>
            <person name="Chen A."/>
            <person name="Palaniappan K."/>
            <person name="Land M."/>
            <person name="Hauser L."/>
            <person name="Chang Y.J."/>
            <person name="Jeffries C.D."/>
            <person name="Brettin T."/>
            <person name="Goker M."/>
            <person name="Bristow J."/>
            <person name="Eisen J.A."/>
            <person name="Markowitz V."/>
            <person name="Hugenholtz P."/>
            <person name="Kyrpides N.C."/>
            <person name="Klenk H.P."/>
            <person name="Detter J.C."/>
        </authorList>
    </citation>
    <scope>NUCLEOTIDE SEQUENCE [LARGE SCALE GENOMIC DNA]</scope>
    <source>
        <strain evidence="2">ATCC 43812 / DSM 4252 / R-10</strain>
    </source>
</reference>
<dbReference type="HOGENOM" id="CLU_1794979_0_0_10"/>
<proteinExistence type="predicted"/>
<accession>D0MIV3</accession>
<dbReference type="Proteomes" id="UP000002221">
    <property type="component" value="Chromosome"/>
</dbReference>
<name>D0MIV3_RHOM4</name>
<evidence type="ECO:0000313" key="2">
    <source>
        <dbReference type="Proteomes" id="UP000002221"/>
    </source>
</evidence>
<dbReference type="RefSeq" id="WP_012844022.1">
    <property type="nucleotide sequence ID" value="NC_013501.1"/>
</dbReference>
<dbReference type="eggNOG" id="ENOG50320TW">
    <property type="taxonomic scope" value="Bacteria"/>
</dbReference>
<organism evidence="1 2">
    <name type="scientific">Rhodothermus marinus (strain ATCC 43812 / DSM 4252 / R-10)</name>
    <name type="common">Rhodothermus obamensis</name>
    <dbReference type="NCBI Taxonomy" id="518766"/>
    <lineage>
        <taxon>Bacteria</taxon>
        <taxon>Pseudomonadati</taxon>
        <taxon>Rhodothermota</taxon>
        <taxon>Rhodothermia</taxon>
        <taxon>Rhodothermales</taxon>
        <taxon>Rhodothermaceae</taxon>
        <taxon>Rhodothermus</taxon>
    </lineage>
</organism>
<gene>
    <name evidence="1" type="ordered locus">Rmar_1524</name>
</gene>
<keyword evidence="2" id="KW-1185">Reference proteome</keyword>
<sequence>MILRWDLRAFAGRRVADHGLLELTTWSVERQDTDLEEFGKLRIVEILGGDPNWDEQTVTFQTLCQRQPLEEVFNTQMIIDVDVPERRGAKLFATISRPVLQRLIDGRTLGIVLLPLGALHATFLAREALDGRHAATLHFTTTDR</sequence>
<protein>
    <submittedName>
        <fullName evidence="1">Uncharacterized protein</fullName>
    </submittedName>
</protein>
<dbReference type="STRING" id="518766.Rmar_1524"/>